<protein>
    <recommendedName>
        <fullName evidence="2">THAP-type domain-containing protein</fullName>
    </recommendedName>
</protein>
<feature type="non-terminal residue" evidence="1">
    <location>
        <position position="1"/>
    </location>
</feature>
<proteinExistence type="predicted"/>
<name>A0A0K2UIY7_LEPSM</name>
<evidence type="ECO:0008006" key="2">
    <source>
        <dbReference type="Google" id="ProtNLM"/>
    </source>
</evidence>
<reference evidence="1" key="1">
    <citation type="submission" date="2014-05" db="EMBL/GenBank/DDBJ databases">
        <authorList>
            <person name="Chronopoulou M."/>
        </authorList>
    </citation>
    <scope>NUCLEOTIDE SEQUENCE</scope>
    <source>
        <tissue evidence="1">Whole organism</tissue>
    </source>
</reference>
<dbReference type="EMBL" id="HACA01020908">
    <property type="protein sequence ID" value="CDW38269.1"/>
    <property type="molecule type" value="Transcribed_RNA"/>
</dbReference>
<dbReference type="AlphaFoldDB" id="A0A0K2UIY7"/>
<sequence>LYHQLFVIFLDGKLVDSKKKLICSLHFKDEEFCTEYICSDNISNTVR</sequence>
<accession>A0A0K2UIY7</accession>
<organism evidence="1">
    <name type="scientific">Lepeophtheirus salmonis</name>
    <name type="common">Salmon louse</name>
    <name type="synonym">Caligus salmonis</name>
    <dbReference type="NCBI Taxonomy" id="72036"/>
    <lineage>
        <taxon>Eukaryota</taxon>
        <taxon>Metazoa</taxon>
        <taxon>Ecdysozoa</taxon>
        <taxon>Arthropoda</taxon>
        <taxon>Crustacea</taxon>
        <taxon>Multicrustacea</taxon>
        <taxon>Hexanauplia</taxon>
        <taxon>Copepoda</taxon>
        <taxon>Siphonostomatoida</taxon>
        <taxon>Caligidae</taxon>
        <taxon>Lepeophtheirus</taxon>
    </lineage>
</organism>
<evidence type="ECO:0000313" key="1">
    <source>
        <dbReference type="EMBL" id="CDW38269.1"/>
    </source>
</evidence>